<feature type="transmembrane region" description="Helical" evidence="13">
    <location>
        <begin position="107"/>
        <end position="129"/>
    </location>
</feature>
<evidence type="ECO:0000256" key="5">
    <source>
        <dbReference type="ARBA" id="ARBA00022448"/>
    </source>
</evidence>
<feature type="transmembrane region" description="Helical" evidence="13">
    <location>
        <begin position="74"/>
        <end position="95"/>
    </location>
</feature>
<organism evidence="14 15">
    <name type="scientific">Bacillus cereus</name>
    <dbReference type="NCBI Taxonomy" id="1396"/>
    <lineage>
        <taxon>Bacteria</taxon>
        <taxon>Bacillati</taxon>
        <taxon>Bacillota</taxon>
        <taxon>Bacilli</taxon>
        <taxon>Bacillales</taxon>
        <taxon>Bacillaceae</taxon>
        <taxon>Bacillus</taxon>
        <taxon>Bacillus cereus group</taxon>
    </lineage>
</organism>
<comment type="function">
    <text evidence="1">Multidrug efflux pump.</text>
</comment>
<dbReference type="InterPro" id="IPR050222">
    <property type="entry name" value="MATE_MdtK"/>
</dbReference>
<keyword evidence="11 13" id="KW-0472">Membrane</keyword>
<comment type="subcellular location">
    <subcellularLocation>
        <location evidence="2">Cell membrane</location>
        <topology evidence="2">Multi-pass membrane protein</topology>
    </subcellularLocation>
</comment>
<dbReference type="PANTHER" id="PTHR43298:SF4">
    <property type="entry name" value="DRUG_SODIUM ANTIPORTER"/>
    <property type="match status" value="1"/>
</dbReference>
<protein>
    <recommendedName>
        <fullName evidence="4">Probable multidrug resistance protein NorM</fullName>
    </recommendedName>
    <alternativeName>
        <fullName evidence="12">Multidrug-efflux transporter</fullName>
    </alternativeName>
</protein>
<evidence type="ECO:0000256" key="8">
    <source>
        <dbReference type="ARBA" id="ARBA00022692"/>
    </source>
</evidence>
<feature type="transmembrane region" description="Helical" evidence="13">
    <location>
        <begin position="340"/>
        <end position="358"/>
    </location>
</feature>
<keyword evidence="6" id="KW-0050">Antiport</keyword>
<dbReference type="NCBIfam" id="TIGR00797">
    <property type="entry name" value="matE"/>
    <property type="match status" value="1"/>
</dbReference>
<feature type="transmembrane region" description="Helical" evidence="13">
    <location>
        <begin position="47"/>
        <end position="68"/>
    </location>
</feature>
<keyword evidence="10" id="KW-0406">Ion transport</keyword>
<accession>A0A9X7QND0</accession>
<dbReference type="GO" id="GO:0042910">
    <property type="term" value="F:xenobiotic transmembrane transporter activity"/>
    <property type="evidence" value="ECO:0007669"/>
    <property type="project" value="InterPro"/>
</dbReference>
<evidence type="ECO:0000256" key="13">
    <source>
        <dbReference type="SAM" id="Phobius"/>
    </source>
</evidence>
<keyword evidence="7" id="KW-1003">Cell membrane</keyword>
<dbReference type="InterPro" id="IPR048279">
    <property type="entry name" value="MdtK-like"/>
</dbReference>
<feature type="transmembrane region" description="Helical" evidence="13">
    <location>
        <begin position="300"/>
        <end position="320"/>
    </location>
</feature>
<evidence type="ECO:0000256" key="12">
    <source>
        <dbReference type="ARBA" id="ARBA00031636"/>
    </source>
</evidence>
<dbReference type="AlphaFoldDB" id="A0A9X7QND0"/>
<evidence type="ECO:0000256" key="9">
    <source>
        <dbReference type="ARBA" id="ARBA00022989"/>
    </source>
</evidence>
<dbReference type="PIRSF" id="PIRSF006603">
    <property type="entry name" value="DinF"/>
    <property type="match status" value="1"/>
</dbReference>
<feature type="transmembrane region" description="Helical" evidence="13">
    <location>
        <begin position="149"/>
        <end position="171"/>
    </location>
</feature>
<dbReference type="GO" id="GO:0015297">
    <property type="term" value="F:antiporter activity"/>
    <property type="evidence" value="ECO:0007669"/>
    <property type="project" value="UniProtKB-KW"/>
</dbReference>
<keyword evidence="9 13" id="KW-1133">Transmembrane helix</keyword>
<dbReference type="EMBL" id="CP031778">
    <property type="protein sequence ID" value="QDZ76812.1"/>
    <property type="molecule type" value="Genomic_DNA"/>
</dbReference>
<reference evidence="14 15" key="1">
    <citation type="journal article" date="2019" name="Ecotoxicol. Environ. Saf.">
        <title>Microbial characterization of heavy metal resistant bacterial strains isolated from an electroplating wastewater treatment plant.</title>
        <authorList>
            <person name="Cai X."/>
            <person name="Zheng X."/>
            <person name="Zhang D."/>
            <person name="Iqbal W."/>
            <person name="Liu C."/>
            <person name="Yang B."/>
            <person name="Zhao X."/>
            <person name="Lu X."/>
            <person name="Mao Y."/>
        </authorList>
    </citation>
    <scope>NUCLEOTIDE SEQUENCE [LARGE SCALE GENOMIC DNA]</scope>
    <source>
        <strain evidence="14 15">Co1-1</strain>
    </source>
</reference>
<gene>
    <name evidence="14" type="ORF">D0437_28765</name>
</gene>
<keyword evidence="5" id="KW-0813">Transport</keyword>
<dbReference type="GO" id="GO:0006811">
    <property type="term" value="P:monoatomic ion transport"/>
    <property type="evidence" value="ECO:0007669"/>
    <property type="project" value="UniProtKB-KW"/>
</dbReference>
<evidence type="ECO:0000256" key="3">
    <source>
        <dbReference type="ARBA" id="ARBA00010199"/>
    </source>
</evidence>
<keyword evidence="8 13" id="KW-0812">Transmembrane</keyword>
<dbReference type="CDD" id="cd13137">
    <property type="entry name" value="MATE_NorM_like"/>
    <property type="match status" value="1"/>
</dbReference>
<dbReference type="Pfam" id="PF01554">
    <property type="entry name" value="MatE"/>
    <property type="match status" value="2"/>
</dbReference>
<feature type="transmembrane region" description="Helical" evidence="13">
    <location>
        <begin position="208"/>
        <end position="230"/>
    </location>
</feature>
<comment type="similarity">
    <text evidence="3">Belongs to the multi antimicrobial extrusion (MATE) (TC 2.A.66.1) family.</text>
</comment>
<evidence type="ECO:0000256" key="1">
    <source>
        <dbReference type="ARBA" id="ARBA00003408"/>
    </source>
</evidence>
<evidence type="ECO:0000256" key="2">
    <source>
        <dbReference type="ARBA" id="ARBA00004651"/>
    </source>
</evidence>
<proteinExistence type="inferred from homology"/>
<feature type="transmembrane region" description="Helical" evidence="13">
    <location>
        <begin position="429"/>
        <end position="452"/>
    </location>
</feature>
<evidence type="ECO:0000256" key="11">
    <source>
        <dbReference type="ARBA" id="ARBA00023136"/>
    </source>
</evidence>
<dbReference type="Proteomes" id="UP000321735">
    <property type="component" value="Chromosome"/>
</dbReference>
<evidence type="ECO:0000256" key="4">
    <source>
        <dbReference type="ARBA" id="ARBA00020268"/>
    </source>
</evidence>
<name>A0A9X7QND0_BACCE</name>
<dbReference type="InterPro" id="IPR002528">
    <property type="entry name" value="MATE_fam"/>
</dbReference>
<evidence type="ECO:0000313" key="14">
    <source>
        <dbReference type="EMBL" id="QDZ76812.1"/>
    </source>
</evidence>
<dbReference type="PANTHER" id="PTHR43298">
    <property type="entry name" value="MULTIDRUG RESISTANCE PROTEIN NORM-RELATED"/>
    <property type="match status" value="1"/>
</dbReference>
<feature type="transmembrane region" description="Helical" evidence="13">
    <location>
        <begin position="402"/>
        <end position="423"/>
    </location>
</feature>
<sequence>MIIVNLEAGHSVKKTRKKDDSMRVPSKAKKVFQIALPAIGESYLQSLLGVIDSLFIAKLGLVAINAVGVTNIYGMTYIGVFTALSATLSVFLSRAFGAKDIERSKSVIFHGLFISLLIGLLFSVLSIVFAQPLLNLVGANKELKDTALIYFQVVLGLTPFIALFTAQSASFRAIGDTKTPLRVGIEMNVVHVILDYVLIFGIGSMDGLGLTGAAIAMILARTYGFLRLLIKSQRVPSIALKISDFKLIRSLAVSMTKFAVPATVERLSMRLGQVVYFGLIVRMGTEAYAAHNIAGTLTTFAYTIGGGFAIAASTLIGKAIGENNLSDVKEYRKWSYIQSAILMTLITAILAFSSPWIGKWFTNDATVTHLLMVILLIDMASQPFLASVLVDTSVVQAGGNSSFPMIVTIIGIWIVRTLGVYVFAWKLGYGLPAVWISIAADNALRAGLFVWYRKKRKVIRDLA</sequence>
<evidence type="ECO:0000313" key="15">
    <source>
        <dbReference type="Proteomes" id="UP000321735"/>
    </source>
</evidence>
<evidence type="ECO:0000256" key="6">
    <source>
        <dbReference type="ARBA" id="ARBA00022449"/>
    </source>
</evidence>
<dbReference type="GO" id="GO:0005886">
    <property type="term" value="C:plasma membrane"/>
    <property type="evidence" value="ECO:0007669"/>
    <property type="project" value="UniProtKB-SubCell"/>
</dbReference>
<evidence type="ECO:0000256" key="10">
    <source>
        <dbReference type="ARBA" id="ARBA00023065"/>
    </source>
</evidence>
<evidence type="ECO:0000256" key="7">
    <source>
        <dbReference type="ARBA" id="ARBA00022475"/>
    </source>
</evidence>
<feature type="transmembrane region" description="Helical" evidence="13">
    <location>
        <begin position="370"/>
        <end position="390"/>
    </location>
</feature>